<protein>
    <recommendedName>
        <fullName evidence="3">Concanavalin A-like lectin/glucanases superfamily protein</fullName>
    </recommendedName>
</protein>
<evidence type="ECO:0000313" key="1">
    <source>
        <dbReference type="EMBL" id="KAB7518800.1"/>
    </source>
</evidence>
<organism evidence="1 2">
    <name type="scientific">Halosegnis rubeus</name>
    <dbReference type="NCBI Taxonomy" id="2212850"/>
    <lineage>
        <taxon>Archaea</taxon>
        <taxon>Methanobacteriati</taxon>
        <taxon>Methanobacteriota</taxon>
        <taxon>Stenosarchaea group</taxon>
        <taxon>Halobacteria</taxon>
        <taxon>Halobacteriales</taxon>
        <taxon>Natronomonadaceae</taxon>
        <taxon>Halosegnis</taxon>
    </lineage>
</organism>
<evidence type="ECO:0008006" key="3">
    <source>
        <dbReference type="Google" id="ProtNLM"/>
    </source>
</evidence>
<sequence>MAPIRKGDGTGFTSKGFAGVRKGDGTILYSAEPAIPDSVVAQWDARDLSGYSDGDAVTSWDATVGSFTASGDGVYRPLGVNGNPSVGLDGTDDGFTHGFVPSEPSVLFAVIEPSFTDSTTNSYKISSFTSSIGGTAHSVAYEGDRWILYSGSIVSGSTTASRQLVTVRFDESNSFIREDGAETGSGSTGQETPIFDSAFGFDVDSGGYFDGNLAFLEYHDGTPSNGLTTREQEIADDWGITL</sequence>
<comment type="caution">
    <text evidence="1">The sequence shown here is derived from an EMBL/GenBank/DDBJ whole genome shotgun (WGS) entry which is preliminary data.</text>
</comment>
<name>A0A5N5UKK0_9EURY</name>
<dbReference type="EMBL" id="QMDY01000003">
    <property type="protein sequence ID" value="KAB7518800.1"/>
    <property type="molecule type" value="Genomic_DNA"/>
</dbReference>
<gene>
    <name evidence="1" type="ORF">DP108_06435</name>
</gene>
<dbReference type="AlphaFoldDB" id="A0A5N5UKK0"/>
<accession>A0A5N5UKK0</accession>
<evidence type="ECO:0000313" key="2">
    <source>
        <dbReference type="Proteomes" id="UP000326207"/>
    </source>
</evidence>
<dbReference type="Proteomes" id="UP000326207">
    <property type="component" value="Unassembled WGS sequence"/>
</dbReference>
<reference evidence="1 2" key="1">
    <citation type="submission" date="2019-10" db="EMBL/GenBank/DDBJ databases">
        <title>Unraveling microbial dark matter from salterns through culturing: the case of the genus Halosegnis.</title>
        <authorList>
            <person name="Duran-Viseras A."/>
            <person name="Andrei A.-S."/>
            <person name="Vera-Gargallo B."/>
            <person name="Ghai R."/>
            <person name="Sanchez-Porro C."/>
            <person name="Ventosa A."/>
        </authorList>
    </citation>
    <scope>NUCLEOTIDE SEQUENCE [LARGE SCALE GENOMIC DNA]</scope>
    <source>
        <strain evidence="1 2">F19-13</strain>
    </source>
</reference>
<proteinExistence type="predicted"/>
<dbReference type="RefSeq" id="WP_152156180.1">
    <property type="nucleotide sequence ID" value="NZ_QMDY01000003.1"/>
</dbReference>